<accession>G4TEI3</accession>
<proteinExistence type="predicted"/>
<dbReference type="HOGENOM" id="CLU_2776844_0_0_1"/>
<protein>
    <submittedName>
        <fullName evidence="1">Uncharacterized protein</fullName>
    </submittedName>
</protein>
<comment type="caution">
    <text evidence="1">The sequence shown here is derived from an EMBL/GenBank/DDBJ whole genome shotgun (WGS) entry which is preliminary data.</text>
</comment>
<dbReference type="InParanoid" id="G4TEI3"/>
<evidence type="ECO:0000313" key="2">
    <source>
        <dbReference type="Proteomes" id="UP000007148"/>
    </source>
</evidence>
<reference evidence="1 2" key="1">
    <citation type="journal article" date="2011" name="PLoS Pathog.">
        <title>Endophytic Life Strategies Decoded by Genome and Transcriptome Analyses of the Mutualistic Root Symbiont Piriformospora indica.</title>
        <authorList>
            <person name="Zuccaro A."/>
            <person name="Lahrmann U."/>
            <person name="Guldener U."/>
            <person name="Langen G."/>
            <person name="Pfiffi S."/>
            <person name="Biedenkopf D."/>
            <person name="Wong P."/>
            <person name="Samans B."/>
            <person name="Grimm C."/>
            <person name="Basiewicz M."/>
            <person name="Murat C."/>
            <person name="Martin F."/>
            <person name="Kogel K.H."/>
        </authorList>
    </citation>
    <scope>NUCLEOTIDE SEQUENCE [LARGE SCALE GENOMIC DNA]</scope>
    <source>
        <strain evidence="1 2">DSM 11827</strain>
    </source>
</reference>
<dbReference type="EMBL" id="CAFZ01000062">
    <property type="protein sequence ID" value="CCA69726.1"/>
    <property type="molecule type" value="Genomic_DNA"/>
</dbReference>
<sequence>MWYPFTPATQGTGPFNDPFPAMSDNKVTWACVPWLEKVGRDAAPHNGGLSPWGNALLVTFDDEQSWMEI</sequence>
<dbReference type="Proteomes" id="UP000007148">
    <property type="component" value="Unassembled WGS sequence"/>
</dbReference>
<dbReference type="AlphaFoldDB" id="G4TEI3"/>
<keyword evidence="2" id="KW-1185">Reference proteome</keyword>
<gene>
    <name evidence="1" type="ORF">PIIN_03667</name>
</gene>
<organism evidence="1 2">
    <name type="scientific">Serendipita indica (strain DSM 11827)</name>
    <name type="common">Root endophyte fungus</name>
    <name type="synonym">Piriformospora indica</name>
    <dbReference type="NCBI Taxonomy" id="1109443"/>
    <lineage>
        <taxon>Eukaryota</taxon>
        <taxon>Fungi</taxon>
        <taxon>Dikarya</taxon>
        <taxon>Basidiomycota</taxon>
        <taxon>Agaricomycotina</taxon>
        <taxon>Agaricomycetes</taxon>
        <taxon>Sebacinales</taxon>
        <taxon>Serendipitaceae</taxon>
        <taxon>Serendipita</taxon>
    </lineage>
</organism>
<evidence type="ECO:0000313" key="1">
    <source>
        <dbReference type="EMBL" id="CCA69726.1"/>
    </source>
</evidence>
<name>G4TEI3_SERID</name>